<organism evidence="2 3">
    <name type="scientific">Baudoinia panamericana (strain UAMH 10762)</name>
    <name type="common">Angels' share fungus</name>
    <name type="synonym">Baudoinia compniacensis (strain UAMH 10762)</name>
    <dbReference type="NCBI Taxonomy" id="717646"/>
    <lineage>
        <taxon>Eukaryota</taxon>
        <taxon>Fungi</taxon>
        <taxon>Dikarya</taxon>
        <taxon>Ascomycota</taxon>
        <taxon>Pezizomycotina</taxon>
        <taxon>Dothideomycetes</taxon>
        <taxon>Dothideomycetidae</taxon>
        <taxon>Mycosphaerellales</taxon>
        <taxon>Teratosphaeriaceae</taxon>
        <taxon>Baudoinia</taxon>
    </lineage>
</organism>
<reference evidence="2 3" key="1">
    <citation type="journal article" date="2012" name="PLoS Pathog.">
        <title>Diverse lifestyles and strategies of plant pathogenesis encoded in the genomes of eighteen Dothideomycetes fungi.</title>
        <authorList>
            <person name="Ohm R.A."/>
            <person name="Feau N."/>
            <person name="Henrissat B."/>
            <person name="Schoch C.L."/>
            <person name="Horwitz B.A."/>
            <person name="Barry K.W."/>
            <person name="Condon B.J."/>
            <person name="Copeland A.C."/>
            <person name="Dhillon B."/>
            <person name="Glaser F."/>
            <person name="Hesse C.N."/>
            <person name="Kosti I."/>
            <person name="LaButti K."/>
            <person name="Lindquist E.A."/>
            <person name="Lucas S."/>
            <person name="Salamov A.A."/>
            <person name="Bradshaw R.E."/>
            <person name="Ciuffetti L."/>
            <person name="Hamelin R.C."/>
            <person name="Kema G.H.J."/>
            <person name="Lawrence C."/>
            <person name="Scott J.A."/>
            <person name="Spatafora J.W."/>
            <person name="Turgeon B.G."/>
            <person name="de Wit P.J.G.M."/>
            <person name="Zhong S."/>
            <person name="Goodwin S.B."/>
            <person name="Grigoriev I.V."/>
        </authorList>
    </citation>
    <scope>NUCLEOTIDE SEQUENCE [LARGE SCALE GENOMIC DNA]</scope>
    <source>
        <strain evidence="2 3">UAMH 10762</strain>
    </source>
</reference>
<evidence type="ECO:0000313" key="2">
    <source>
        <dbReference type="EMBL" id="EMC91219.1"/>
    </source>
</evidence>
<dbReference type="GeneID" id="19111617"/>
<feature type="compositionally biased region" description="Polar residues" evidence="1">
    <location>
        <begin position="1"/>
        <end position="15"/>
    </location>
</feature>
<gene>
    <name evidence="2" type="ORF">BAUCODRAFT_318798</name>
</gene>
<proteinExistence type="predicted"/>
<protein>
    <submittedName>
        <fullName evidence="2">Uncharacterized protein</fullName>
    </submittedName>
</protein>
<dbReference type="KEGG" id="bcom:BAUCODRAFT_318798"/>
<dbReference type="OrthoDB" id="3910980at2759"/>
<dbReference type="Proteomes" id="UP000011761">
    <property type="component" value="Unassembled WGS sequence"/>
</dbReference>
<dbReference type="EMBL" id="KB445564">
    <property type="protein sequence ID" value="EMC91219.1"/>
    <property type="molecule type" value="Genomic_DNA"/>
</dbReference>
<dbReference type="RefSeq" id="XP_007681644.1">
    <property type="nucleotide sequence ID" value="XM_007683454.1"/>
</dbReference>
<dbReference type="HOGENOM" id="CLU_2120656_0_0_1"/>
<keyword evidence="3" id="KW-1185">Reference proteome</keyword>
<dbReference type="AlphaFoldDB" id="M2MX48"/>
<name>M2MX48_BAUPA</name>
<evidence type="ECO:0000256" key="1">
    <source>
        <dbReference type="SAM" id="MobiDB-lite"/>
    </source>
</evidence>
<sequence>MTASTPSKLSYSSVDPQPRDPGTGRSPQRPRPGKPVQPRDEDGRHIRIDQGFYGSNNGTNGGGRPPQPIPPRDPGSRRRLLGPQPREDGSNRCFSGSQPIRKPKPVQPREGGTK</sequence>
<feature type="compositionally biased region" description="Basic and acidic residues" evidence="1">
    <location>
        <begin position="37"/>
        <end position="48"/>
    </location>
</feature>
<evidence type="ECO:0000313" key="3">
    <source>
        <dbReference type="Proteomes" id="UP000011761"/>
    </source>
</evidence>
<feature type="region of interest" description="Disordered" evidence="1">
    <location>
        <begin position="1"/>
        <end position="114"/>
    </location>
</feature>
<accession>M2MX48</accession>